<dbReference type="EMBL" id="LPWH01000111">
    <property type="protein sequence ID" value="POQ99088.1"/>
    <property type="molecule type" value="Genomic_DNA"/>
</dbReference>
<comment type="caution">
    <text evidence="3">The sequence shown here is derived from an EMBL/GenBank/DDBJ whole genome shotgun (WGS) entry which is preliminary data.</text>
</comment>
<dbReference type="Pfam" id="PF05099">
    <property type="entry name" value="TerB"/>
    <property type="match status" value="1"/>
</dbReference>
<dbReference type="InterPro" id="IPR001623">
    <property type="entry name" value="DnaJ_domain"/>
</dbReference>
<evidence type="ECO:0000313" key="3">
    <source>
        <dbReference type="EMBL" id="POQ99088.1"/>
    </source>
</evidence>
<accession>A0A2S4JHQ2</accession>
<dbReference type="OrthoDB" id="9779889at2"/>
<dbReference type="SMART" id="SM00271">
    <property type="entry name" value="DnaJ"/>
    <property type="match status" value="1"/>
</dbReference>
<dbReference type="Pfam" id="PF00226">
    <property type="entry name" value="DnaJ"/>
    <property type="match status" value="1"/>
</dbReference>
<keyword evidence="4" id="KW-1185">Reference proteome</keyword>
<protein>
    <recommendedName>
        <fullName evidence="2">J domain-containing protein</fullName>
    </recommendedName>
</protein>
<dbReference type="InterPro" id="IPR036869">
    <property type="entry name" value="J_dom_sf"/>
</dbReference>
<organism evidence="3 4">
    <name type="scientific">Alkalispirochaeta sphaeroplastigenens</name>
    <dbReference type="NCBI Taxonomy" id="1187066"/>
    <lineage>
        <taxon>Bacteria</taxon>
        <taxon>Pseudomonadati</taxon>
        <taxon>Spirochaetota</taxon>
        <taxon>Spirochaetia</taxon>
        <taxon>Spirochaetales</taxon>
        <taxon>Spirochaetaceae</taxon>
        <taxon>Alkalispirochaeta</taxon>
    </lineage>
</organism>
<feature type="domain" description="J" evidence="2">
    <location>
        <begin position="212"/>
        <end position="276"/>
    </location>
</feature>
<reference evidence="4" key="1">
    <citation type="submission" date="2015-12" db="EMBL/GenBank/DDBJ databases">
        <authorList>
            <person name="Lodha T.D."/>
            <person name="Chintalapati S."/>
            <person name="Chintalapati V.R."/>
            <person name="Sravanthi T."/>
        </authorList>
    </citation>
    <scope>NUCLEOTIDE SEQUENCE [LARGE SCALE GENOMIC DNA]</scope>
    <source>
        <strain evidence="4">JC133</strain>
    </source>
</reference>
<feature type="compositionally biased region" description="Basic and acidic residues" evidence="1">
    <location>
        <begin position="66"/>
        <end position="77"/>
    </location>
</feature>
<name>A0A2S4JHQ2_9SPIO</name>
<dbReference type="Gene3D" id="1.10.287.110">
    <property type="entry name" value="DnaJ domain"/>
    <property type="match status" value="1"/>
</dbReference>
<dbReference type="RefSeq" id="WP_103680725.1">
    <property type="nucleotide sequence ID" value="NZ_LPWH01000111.1"/>
</dbReference>
<evidence type="ECO:0000256" key="1">
    <source>
        <dbReference type="SAM" id="MobiDB-lite"/>
    </source>
</evidence>
<sequence length="277" mass="31113">MSWFGKILGGTIGLVIGGGPLGAVAGAAIGHHLFDKEPQEAGAARQGSTRRAWAFQEDPFPGAQARHREERRREDRHREERQAAFFLALFSILGKLAKADGRITREQGEAVVSFLDRMGVTGQQRAFAIRVFNEAKNSPYSVEEFARQFAQCTRNQPDLRASLIDMLFETALANKEFHPEEEKIIASVASVLGVSAGELRAIKDKHLGGADYAFSVLGLTPEASDEELRQTYRQLVQEYHPDRIVAQGMPQEFVEYASERFREIQEAWNVIKRERRL</sequence>
<proteinExistence type="predicted"/>
<dbReference type="PROSITE" id="PS50076">
    <property type="entry name" value="DNAJ_2"/>
    <property type="match status" value="1"/>
</dbReference>
<dbReference type="PRINTS" id="PR00625">
    <property type="entry name" value="JDOMAIN"/>
</dbReference>
<feature type="region of interest" description="Disordered" evidence="1">
    <location>
        <begin position="39"/>
        <end position="77"/>
    </location>
</feature>
<evidence type="ECO:0000313" key="4">
    <source>
        <dbReference type="Proteomes" id="UP000237350"/>
    </source>
</evidence>
<dbReference type="SUPFAM" id="SSF158682">
    <property type="entry name" value="TerB-like"/>
    <property type="match status" value="1"/>
</dbReference>
<dbReference type="Proteomes" id="UP000237350">
    <property type="component" value="Unassembled WGS sequence"/>
</dbReference>
<gene>
    <name evidence="3" type="ORF">AU468_10760</name>
</gene>
<dbReference type="CDD" id="cd06257">
    <property type="entry name" value="DnaJ"/>
    <property type="match status" value="1"/>
</dbReference>
<dbReference type="CDD" id="cd07316">
    <property type="entry name" value="terB_like_DjlA"/>
    <property type="match status" value="1"/>
</dbReference>
<dbReference type="InterPro" id="IPR029024">
    <property type="entry name" value="TerB-like"/>
</dbReference>
<dbReference type="InterPro" id="IPR007791">
    <property type="entry name" value="DjlA_N"/>
</dbReference>
<dbReference type="Gene3D" id="1.10.3680.10">
    <property type="entry name" value="TerB-like"/>
    <property type="match status" value="1"/>
</dbReference>
<evidence type="ECO:0000259" key="2">
    <source>
        <dbReference type="PROSITE" id="PS50076"/>
    </source>
</evidence>
<dbReference type="AlphaFoldDB" id="A0A2S4JHQ2"/>
<dbReference type="SUPFAM" id="SSF46565">
    <property type="entry name" value="Chaperone J-domain"/>
    <property type="match status" value="1"/>
</dbReference>
<dbReference type="PANTHER" id="PTHR44743:SF10">
    <property type="entry name" value="J DOMAIN-CONTAINING PROTEIN"/>
    <property type="match status" value="1"/>
</dbReference>
<dbReference type="PANTHER" id="PTHR44743">
    <property type="entry name" value="PUTATIVE, EXPRESSED-RELATED"/>
    <property type="match status" value="1"/>
</dbReference>